<dbReference type="Pfam" id="PF14322">
    <property type="entry name" value="SusD-like_3"/>
    <property type="match status" value="1"/>
</dbReference>
<keyword evidence="5" id="KW-0998">Cell outer membrane</keyword>
<keyword evidence="3 6" id="KW-0732">Signal</keyword>
<evidence type="ECO:0000256" key="2">
    <source>
        <dbReference type="ARBA" id="ARBA00006275"/>
    </source>
</evidence>
<dbReference type="InterPro" id="IPR033985">
    <property type="entry name" value="SusD-like_N"/>
</dbReference>
<feature type="domain" description="SusD-like N-terminal" evidence="8">
    <location>
        <begin position="28"/>
        <end position="235"/>
    </location>
</feature>
<sequence length="465" mass="52631">MCNMRNMEKTIFCALAALLVLFSASCDKFLDTKPDQKLAVPQSLEDLQALLDDYTNRTMESAAGEISSGEYTVSDANLASLSSSSAFDRRMYQWDGDNLFEQGSSLGDWGRYYTTIYTCNTVLENLENIERGISNAAQYDQIRGRAFFWRAQKLFQASLIWCSAYDQRTAAKQLGLPIRLGTDFNEVSVRSDMQQTYRQILEDAESCIRLLPEQVSHPVQPGRCAGYMLLSRIHLYMGNYERSFLYADSALSIKNDLMDYSALNSSPTYPIARYNQEVIYQSAIGAPQILSISRANIVEEITGSYADGDLRKVLYFVRNTDGTYGFRGNYIGSAGLFMGYATDELYLLRAESAARTDRLSVALQDINALLSTRWKKVNGISTYQPIEEIDADALLAFILSERRKSLLFRGLRWYDLKRLNRDGANITLRRTIAGQEYALAANDLRYALPIPEDVIRISDMEQNPR</sequence>
<evidence type="ECO:0000259" key="7">
    <source>
        <dbReference type="Pfam" id="PF07980"/>
    </source>
</evidence>
<keyword evidence="4" id="KW-0472">Membrane</keyword>
<evidence type="ECO:0000256" key="5">
    <source>
        <dbReference type="ARBA" id="ARBA00023237"/>
    </source>
</evidence>
<dbReference type="SUPFAM" id="SSF48452">
    <property type="entry name" value="TPR-like"/>
    <property type="match status" value="1"/>
</dbReference>
<keyword evidence="10" id="KW-1185">Reference proteome</keyword>
<accession>A0A928UX23</accession>
<comment type="subcellular location">
    <subcellularLocation>
        <location evidence="1">Cell outer membrane</location>
    </subcellularLocation>
</comment>
<feature type="signal peptide" evidence="6">
    <location>
        <begin position="1"/>
        <end position="28"/>
    </location>
</feature>
<feature type="domain" description="RagB/SusD" evidence="7">
    <location>
        <begin position="344"/>
        <end position="464"/>
    </location>
</feature>
<dbReference type="GO" id="GO:0009279">
    <property type="term" value="C:cell outer membrane"/>
    <property type="evidence" value="ECO:0007669"/>
    <property type="project" value="UniProtKB-SubCell"/>
</dbReference>
<evidence type="ECO:0000313" key="10">
    <source>
        <dbReference type="Proteomes" id="UP000616201"/>
    </source>
</evidence>
<dbReference type="AlphaFoldDB" id="A0A928UX23"/>
<dbReference type="Gene3D" id="1.25.40.390">
    <property type="match status" value="1"/>
</dbReference>
<dbReference type="InterPro" id="IPR011990">
    <property type="entry name" value="TPR-like_helical_dom_sf"/>
</dbReference>
<dbReference type="InterPro" id="IPR012944">
    <property type="entry name" value="SusD_RagB_dom"/>
</dbReference>
<reference evidence="9" key="1">
    <citation type="submission" date="2018-02" db="EMBL/GenBank/DDBJ databases">
        <authorList>
            <person name="Vasarhelyi B.M."/>
            <person name="Deshmukh S."/>
            <person name="Balint B."/>
            <person name="Kukolya J."/>
        </authorList>
    </citation>
    <scope>NUCLEOTIDE SEQUENCE</scope>
    <source>
        <strain evidence="9">KB22</strain>
    </source>
</reference>
<dbReference type="Proteomes" id="UP000616201">
    <property type="component" value="Unassembled WGS sequence"/>
</dbReference>
<evidence type="ECO:0000256" key="1">
    <source>
        <dbReference type="ARBA" id="ARBA00004442"/>
    </source>
</evidence>
<evidence type="ECO:0000259" key="8">
    <source>
        <dbReference type="Pfam" id="PF14322"/>
    </source>
</evidence>
<comment type="similarity">
    <text evidence="2">Belongs to the SusD family.</text>
</comment>
<evidence type="ECO:0000256" key="6">
    <source>
        <dbReference type="SAM" id="SignalP"/>
    </source>
</evidence>
<comment type="caution">
    <text evidence="9">The sequence shown here is derived from an EMBL/GenBank/DDBJ whole genome shotgun (WGS) entry which is preliminary data.</text>
</comment>
<organism evidence="9 10">
    <name type="scientific">Sphingobacterium hungaricum</name>
    <dbReference type="NCBI Taxonomy" id="2082723"/>
    <lineage>
        <taxon>Bacteria</taxon>
        <taxon>Pseudomonadati</taxon>
        <taxon>Bacteroidota</taxon>
        <taxon>Sphingobacteriia</taxon>
        <taxon>Sphingobacteriales</taxon>
        <taxon>Sphingobacteriaceae</taxon>
        <taxon>Sphingobacterium</taxon>
    </lineage>
</organism>
<evidence type="ECO:0000313" key="9">
    <source>
        <dbReference type="EMBL" id="MBE8714820.1"/>
    </source>
</evidence>
<gene>
    <name evidence="9" type="ORF">C4F49_14135</name>
</gene>
<evidence type="ECO:0008006" key="11">
    <source>
        <dbReference type="Google" id="ProtNLM"/>
    </source>
</evidence>
<name>A0A928UX23_9SPHI</name>
<protein>
    <recommendedName>
        <fullName evidence="11">SusD family protein</fullName>
    </recommendedName>
</protein>
<proteinExistence type="inferred from homology"/>
<dbReference type="Pfam" id="PF07980">
    <property type="entry name" value="SusD_RagB"/>
    <property type="match status" value="1"/>
</dbReference>
<evidence type="ECO:0000256" key="4">
    <source>
        <dbReference type="ARBA" id="ARBA00023136"/>
    </source>
</evidence>
<feature type="chain" id="PRO_5037250582" description="SusD family protein" evidence="6">
    <location>
        <begin position="29"/>
        <end position="465"/>
    </location>
</feature>
<dbReference type="EMBL" id="PRDK01000008">
    <property type="protein sequence ID" value="MBE8714820.1"/>
    <property type="molecule type" value="Genomic_DNA"/>
</dbReference>
<evidence type="ECO:0000256" key="3">
    <source>
        <dbReference type="ARBA" id="ARBA00022729"/>
    </source>
</evidence>
<dbReference type="PROSITE" id="PS51257">
    <property type="entry name" value="PROKAR_LIPOPROTEIN"/>
    <property type="match status" value="1"/>
</dbReference>